<reference evidence="2" key="1">
    <citation type="submission" date="2018-04" db="EMBL/GenBank/DDBJ databases">
        <title>Transcriptome of Schizaphis graminum biotype I.</title>
        <authorList>
            <person name="Scully E.D."/>
            <person name="Geib S.M."/>
            <person name="Palmer N.A."/>
            <person name="Koch K."/>
            <person name="Bradshaw J."/>
            <person name="Heng-Moss T."/>
            <person name="Sarath G."/>
        </authorList>
    </citation>
    <scope>NUCLEOTIDE SEQUENCE</scope>
</reference>
<keyword evidence="1" id="KW-0175">Coiled coil</keyword>
<feature type="coiled-coil region" evidence="1">
    <location>
        <begin position="139"/>
        <end position="166"/>
    </location>
</feature>
<proteinExistence type="predicted"/>
<organism evidence="2">
    <name type="scientific">Schizaphis graminum</name>
    <name type="common">Green bug aphid</name>
    <dbReference type="NCBI Taxonomy" id="13262"/>
    <lineage>
        <taxon>Eukaryota</taxon>
        <taxon>Metazoa</taxon>
        <taxon>Ecdysozoa</taxon>
        <taxon>Arthropoda</taxon>
        <taxon>Hexapoda</taxon>
        <taxon>Insecta</taxon>
        <taxon>Pterygota</taxon>
        <taxon>Neoptera</taxon>
        <taxon>Paraneoptera</taxon>
        <taxon>Hemiptera</taxon>
        <taxon>Sternorrhyncha</taxon>
        <taxon>Aphidomorpha</taxon>
        <taxon>Aphidoidea</taxon>
        <taxon>Aphididae</taxon>
        <taxon>Aphidini</taxon>
        <taxon>Schizaphis</taxon>
    </lineage>
</organism>
<evidence type="ECO:0000313" key="2">
    <source>
        <dbReference type="EMBL" id="MBY27924.1"/>
    </source>
</evidence>
<gene>
    <name evidence="2" type="ORF">g.15461</name>
</gene>
<protein>
    <submittedName>
        <fullName evidence="2">Uncharacterized protein</fullName>
    </submittedName>
</protein>
<evidence type="ECO:0000256" key="1">
    <source>
        <dbReference type="SAM" id="Coils"/>
    </source>
</evidence>
<dbReference type="EMBL" id="GGMR01015305">
    <property type="protein sequence ID" value="MBY27924.1"/>
    <property type="molecule type" value="Transcribed_RNA"/>
</dbReference>
<dbReference type="Pfam" id="PF15558">
    <property type="entry name" value="DUF4659"/>
    <property type="match status" value="1"/>
</dbReference>
<dbReference type="AlphaFoldDB" id="A0A2S2PEV8"/>
<dbReference type="InterPro" id="IPR029090">
    <property type="entry name" value="DUF4659"/>
</dbReference>
<sequence>MSSNRLEELRHAMQLERIQARHNDTIRRKFDECQAKERKAFQNHLDKMSMRMRELANKSLQREQHMGQVHRVARELEDGMQRWQDRIMLMQYEQLRRAKENAALYTDNKKLRAEIENKRRIIEHSAKIQRVKEAERERLCNIKKEIEEEENKIKRIKQKKDLEIQMGRKLALSTAELRKEIRRSTELDLFNTR</sequence>
<name>A0A2S2PEV8_SCHGA</name>
<accession>A0A2S2PEV8</accession>